<feature type="compositionally biased region" description="Basic and acidic residues" evidence="1">
    <location>
        <begin position="55"/>
        <end position="64"/>
    </location>
</feature>
<name>A0A4U8ULY8_STECR</name>
<protein>
    <submittedName>
        <fullName evidence="2">Uncharacterized protein</fullName>
    </submittedName>
</protein>
<evidence type="ECO:0000313" key="2">
    <source>
        <dbReference type="EMBL" id="TMS33922.1"/>
    </source>
</evidence>
<feature type="compositionally biased region" description="Low complexity" evidence="1">
    <location>
        <begin position="81"/>
        <end position="95"/>
    </location>
</feature>
<evidence type="ECO:0000256" key="1">
    <source>
        <dbReference type="SAM" id="MobiDB-lite"/>
    </source>
</evidence>
<dbReference type="AlphaFoldDB" id="A0A4U8ULY8"/>
<evidence type="ECO:0000313" key="3">
    <source>
        <dbReference type="Proteomes" id="UP000298663"/>
    </source>
</evidence>
<organism evidence="2 3">
    <name type="scientific">Steinernema carpocapsae</name>
    <name type="common">Entomopathogenic nematode</name>
    <dbReference type="NCBI Taxonomy" id="34508"/>
    <lineage>
        <taxon>Eukaryota</taxon>
        <taxon>Metazoa</taxon>
        <taxon>Ecdysozoa</taxon>
        <taxon>Nematoda</taxon>
        <taxon>Chromadorea</taxon>
        <taxon>Rhabditida</taxon>
        <taxon>Tylenchina</taxon>
        <taxon>Panagrolaimomorpha</taxon>
        <taxon>Strongyloidoidea</taxon>
        <taxon>Steinernematidae</taxon>
        <taxon>Steinernema</taxon>
    </lineage>
</organism>
<gene>
    <name evidence="2" type="ORF">L596_001608</name>
</gene>
<comment type="caution">
    <text evidence="2">The sequence shown here is derived from an EMBL/GenBank/DDBJ whole genome shotgun (WGS) entry which is preliminary data.</text>
</comment>
<dbReference type="Proteomes" id="UP000298663">
    <property type="component" value="Unassembled WGS sequence"/>
</dbReference>
<feature type="compositionally biased region" description="Low complexity" evidence="1">
    <location>
        <begin position="41"/>
        <end position="51"/>
    </location>
</feature>
<keyword evidence="3" id="KW-1185">Reference proteome</keyword>
<reference evidence="2 3" key="1">
    <citation type="journal article" date="2015" name="Genome Biol.">
        <title>Comparative genomics of Steinernema reveals deeply conserved gene regulatory networks.</title>
        <authorList>
            <person name="Dillman A.R."/>
            <person name="Macchietto M."/>
            <person name="Porter C.F."/>
            <person name="Rogers A."/>
            <person name="Williams B."/>
            <person name="Antoshechkin I."/>
            <person name="Lee M.M."/>
            <person name="Goodwin Z."/>
            <person name="Lu X."/>
            <person name="Lewis E.E."/>
            <person name="Goodrich-Blair H."/>
            <person name="Stock S.P."/>
            <person name="Adams B.J."/>
            <person name="Sternberg P.W."/>
            <person name="Mortazavi A."/>
        </authorList>
    </citation>
    <scope>NUCLEOTIDE SEQUENCE [LARGE SCALE GENOMIC DNA]</scope>
    <source>
        <strain evidence="2 3">ALL</strain>
    </source>
</reference>
<accession>A0A4U8ULY8</accession>
<feature type="region of interest" description="Disordered" evidence="1">
    <location>
        <begin position="1"/>
        <end position="99"/>
    </location>
</feature>
<sequence>MMKHVCVRKAISTPSLAEQLQSPKPDVAASSETLPPPSSLPIPNSSSLALSQAKEQVKPDDPSPRKVPSKPPRSRAASLARPLSFPGPSRSRSLPPVRPELPRWSLTEDQQAQIDAFGLRICRQVEPAVFELFSPTADEKSFPPQCPAVGEPKGSNWSGPANWYDEELRRIFSTNGCQVMALCSSRGLSAYDTWDSPAVSELSTDHARCCLIRDLTRSRISSKV</sequence>
<dbReference type="EMBL" id="AZBU02000001">
    <property type="protein sequence ID" value="TMS33922.1"/>
    <property type="molecule type" value="Genomic_DNA"/>
</dbReference>
<proteinExistence type="predicted"/>
<feature type="compositionally biased region" description="Polar residues" evidence="1">
    <location>
        <begin position="12"/>
        <end position="22"/>
    </location>
</feature>
<reference evidence="2 3" key="2">
    <citation type="journal article" date="2019" name="G3 (Bethesda)">
        <title>Hybrid Assembly of the Genome of the Entomopathogenic Nematode Steinernema carpocapsae Identifies the X-Chromosome.</title>
        <authorList>
            <person name="Serra L."/>
            <person name="Macchietto M."/>
            <person name="Macias-Munoz A."/>
            <person name="McGill C.J."/>
            <person name="Rodriguez I.M."/>
            <person name="Rodriguez B."/>
            <person name="Murad R."/>
            <person name="Mortazavi A."/>
        </authorList>
    </citation>
    <scope>NUCLEOTIDE SEQUENCE [LARGE SCALE GENOMIC DNA]</scope>
    <source>
        <strain evidence="2 3">ALL</strain>
    </source>
</reference>